<reference evidence="2 3" key="1">
    <citation type="submission" date="2019-02" db="EMBL/GenBank/DDBJ databases">
        <title>Deep-cultivation of Planctomycetes and their phenomic and genomic characterization uncovers novel biology.</title>
        <authorList>
            <person name="Wiegand S."/>
            <person name="Jogler M."/>
            <person name="Boedeker C."/>
            <person name="Pinto D."/>
            <person name="Vollmers J."/>
            <person name="Rivas-Marin E."/>
            <person name="Kohn T."/>
            <person name="Peeters S.H."/>
            <person name="Heuer A."/>
            <person name="Rast P."/>
            <person name="Oberbeckmann S."/>
            <person name="Bunk B."/>
            <person name="Jeske O."/>
            <person name="Meyerdierks A."/>
            <person name="Storesund J.E."/>
            <person name="Kallscheuer N."/>
            <person name="Luecker S."/>
            <person name="Lage O.M."/>
            <person name="Pohl T."/>
            <person name="Merkel B.J."/>
            <person name="Hornburger P."/>
            <person name="Mueller R.-W."/>
            <person name="Bruemmer F."/>
            <person name="Labrenz M."/>
            <person name="Spormann A.M."/>
            <person name="Op den Camp H."/>
            <person name="Overmann J."/>
            <person name="Amann R."/>
            <person name="Jetten M.S.M."/>
            <person name="Mascher T."/>
            <person name="Medema M.H."/>
            <person name="Devos D.P."/>
            <person name="Kaster A.-K."/>
            <person name="Ovreas L."/>
            <person name="Rohde M."/>
            <person name="Galperin M.Y."/>
            <person name="Jogler C."/>
        </authorList>
    </citation>
    <scope>NUCLEOTIDE SEQUENCE [LARGE SCALE GENOMIC DNA]</scope>
    <source>
        <strain evidence="2 3">Poly30</strain>
    </source>
</reference>
<name>A0A518EQQ7_9BACT</name>
<keyword evidence="3" id="KW-1185">Reference proteome</keyword>
<gene>
    <name evidence="2" type="ORF">Poly30_19280</name>
</gene>
<dbReference type="PANTHER" id="PTHR23303">
    <property type="entry name" value="CARBOXYPEPTIDASE REGULATORY REGION-CONTAINING"/>
    <property type="match status" value="1"/>
</dbReference>
<protein>
    <submittedName>
        <fullName evidence="2">Cna protein B-type domain protein</fullName>
    </submittedName>
</protein>
<dbReference type="OrthoDB" id="256352at2"/>
<dbReference type="EMBL" id="CP036434">
    <property type="protein sequence ID" value="QDV06419.1"/>
    <property type="molecule type" value="Genomic_DNA"/>
</dbReference>
<dbReference type="Gene3D" id="2.60.40.1120">
    <property type="entry name" value="Carboxypeptidase-like, regulatory domain"/>
    <property type="match status" value="5"/>
</dbReference>
<dbReference type="Proteomes" id="UP000320390">
    <property type="component" value="Chromosome"/>
</dbReference>
<dbReference type="PANTHER" id="PTHR23303:SF14">
    <property type="entry name" value="BOS COMPLEX SUBUNIT NOMO1-RELATED"/>
    <property type="match status" value="1"/>
</dbReference>
<dbReference type="RefSeq" id="WP_145196583.1">
    <property type="nucleotide sequence ID" value="NZ_CP036434.1"/>
</dbReference>
<proteinExistence type="predicted"/>
<dbReference type="SUPFAM" id="SSF49464">
    <property type="entry name" value="Carboxypeptidase regulatory domain-like"/>
    <property type="match status" value="1"/>
</dbReference>
<evidence type="ECO:0000313" key="3">
    <source>
        <dbReference type="Proteomes" id="UP000320390"/>
    </source>
</evidence>
<sequence length="666" mass="70462">MKPLLVLIAVAAAAAGLFFVLQGGDKSPQDGQGLAVTVSNTTVDAPAETTTEDEASLVGISTGGDRTEAATQVQPTVATQQTDDLSAVLGFGQLTGLVTDAKGQPIQDAKVTLTRYGSQSFFFDDIDRSTDVVATTNSEGVYAFERVEAYDGYALIATHPDYSRTENSNVIIQDGNQTDAPALVLVPGRMIHGIVTDTGGNAVPNATLKLNENMMMAAFDGSQADAEAVTTTTDKLGKYEFKNVSPGQNYVIEVSADGYGGINTPPLAVLETDDTTHDIKLEVASMLAGLVTSTSGEVIQGVTIQAYLVDKSKPSTNSSTVSDETGYFEITDIPPGDFQIVARHPLFKPDARSRAKSGDMNVTIELEPLPRVSGRIVDFTTGAPLTTFEVQLRQPVAGGQNELSTADPSTRMTVKDPEGRFELVVPRAGDFMVEGIAPGYANSTSEAFTTVMGANAPTITVRMTKGGTLTGRVVGSNGQPLAGATVATHDKEWSDDLFWQSLGAGAPGSATETTVRTGDDGTYTIPFLTPASYQLVVRHRDYAQEIMKDLTVTEGQTSRVADCVLPVGAELSGTIIGPGGSPLAGATVKMFPTTPNAKTYTAQTNKNGEYRIKNVRQGSYKVHATRPRTAADNPFQENIDLKNTQRTVTVQNGSNLAGQDFKLTDR</sequence>
<organism evidence="2 3">
    <name type="scientific">Saltatorellus ferox</name>
    <dbReference type="NCBI Taxonomy" id="2528018"/>
    <lineage>
        <taxon>Bacteria</taxon>
        <taxon>Pseudomonadati</taxon>
        <taxon>Planctomycetota</taxon>
        <taxon>Planctomycetia</taxon>
        <taxon>Planctomycetia incertae sedis</taxon>
        <taxon>Saltatorellus</taxon>
    </lineage>
</organism>
<dbReference type="SUPFAM" id="SSF49452">
    <property type="entry name" value="Starch-binding domain-like"/>
    <property type="match status" value="4"/>
</dbReference>
<dbReference type="InterPro" id="IPR013784">
    <property type="entry name" value="Carb-bd-like_fold"/>
</dbReference>
<dbReference type="Pfam" id="PF13620">
    <property type="entry name" value="CarboxypepD_reg"/>
    <property type="match status" value="5"/>
</dbReference>
<dbReference type="GO" id="GO:0030246">
    <property type="term" value="F:carbohydrate binding"/>
    <property type="evidence" value="ECO:0007669"/>
    <property type="project" value="InterPro"/>
</dbReference>
<evidence type="ECO:0000256" key="1">
    <source>
        <dbReference type="ARBA" id="ARBA00022729"/>
    </source>
</evidence>
<accession>A0A518EQQ7</accession>
<dbReference type="InterPro" id="IPR008969">
    <property type="entry name" value="CarboxyPept-like_regulatory"/>
</dbReference>
<keyword evidence="1" id="KW-0732">Signal</keyword>
<dbReference type="AlphaFoldDB" id="A0A518EQQ7"/>
<dbReference type="InterPro" id="IPR051417">
    <property type="entry name" value="SDr/BOS_complex"/>
</dbReference>
<evidence type="ECO:0000313" key="2">
    <source>
        <dbReference type="EMBL" id="QDV06419.1"/>
    </source>
</evidence>